<keyword evidence="4" id="KW-0049">Antioxidant</keyword>
<evidence type="ECO:0000313" key="14">
    <source>
        <dbReference type="EMBL" id="MBE9667299.1"/>
    </source>
</evidence>
<keyword evidence="15" id="KW-1185">Reference proteome</keyword>
<accession>A0ABR9XJR9</accession>
<evidence type="ECO:0000313" key="15">
    <source>
        <dbReference type="Proteomes" id="UP000632774"/>
    </source>
</evidence>
<keyword evidence="6" id="KW-1015">Disulfide bond</keyword>
<comment type="catalytic activity">
    <reaction evidence="11">
        <text>a hydroperoxide + [thioredoxin]-dithiol = an alcohol + [thioredoxin]-disulfide + H2O</text>
        <dbReference type="Rhea" id="RHEA:62620"/>
        <dbReference type="Rhea" id="RHEA-COMP:10698"/>
        <dbReference type="Rhea" id="RHEA-COMP:10700"/>
        <dbReference type="ChEBI" id="CHEBI:15377"/>
        <dbReference type="ChEBI" id="CHEBI:29950"/>
        <dbReference type="ChEBI" id="CHEBI:30879"/>
        <dbReference type="ChEBI" id="CHEBI:35924"/>
        <dbReference type="ChEBI" id="CHEBI:50058"/>
        <dbReference type="EC" id="1.11.1.24"/>
    </reaction>
</comment>
<dbReference type="EMBL" id="JADFFM010000002">
    <property type="protein sequence ID" value="MBE9667299.1"/>
    <property type="molecule type" value="Genomic_DNA"/>
</dbReference>
<dbReference type="PROSITE" id="PS51352">
    <property type="entry name" value="THIOREDOXIN_2"/>
    <property type="match status" value="1"/>
</dbReference>
<evidence type="ECO:0000256" key="10">
    <source>
        <dbReference type="ARBA" id="ARBA00042639"/>
    </source>
</evidence>
<feature type="signal peptide" evidence="12">
    <location>
        <begin position="1"/>
        <end position="21"/>
    </location>
</feature>
<evidence type="ECO:0000256" key="1">
    <source>
        <dbReference type="ARBA" id="ARBA00003330"/>
    </source>
</evidence>
<evidence type="ECO:0000256" key="11">
    <source>
        <dbReference type="ARBA" id="ARBA00049091"/>
    </source>
</evidence>
<evidence type="ECO:0000256" key="3">
    <source>
        <dbReference type="ARBA" id="ARBA00022559"/>
    </source>
</evidence>
<dbReference type="InterPro" id="IPR013766">
    <property type="entry name" value="Thioredoxin_domain"/>
</dbReference>
<dbReference type="PANTHER" id="PTHR42801:SF7">
    <property type="entry name" value="SLL1159 PROTEIN"/>
    <property type="match status" value="1"/>
</dbReference>
<organism evidence="14 15">
    <name type="scientific">Mucilaginibacter boryungensis</name>
    <dbReference type="NCBI Taxonomy" id="768480"/>
    <lineage>
        <taxon>Bacteria</taxon>
        <taxon>Pseudomonadati</taxon>
        <taxon>Bacteroidota</taxon>
        <taxon>Sphingobacteriia</taxon>
        <taxon>Sphingobacteriales</taxon>
        <taxon>Sphingobacteriaceae</taxon>
        <taxon>Mucilaginibacter</taxon>
    </lineage>
</organism>
<dbReference type="Proteomes" id="UP000632774">
    <property type="component" value="Unassembled WGS sequence"/>
</dbReference>
<protein>
    <recommendedName>
        <fullName evidence="2">thioredoxin-dependent peroxiredoxin</fullName>
        <ecNumber evidence="2">1.11.1.24</ecNumber>
    </recommendedName>
    <alternativeName>
        <fullName evidence="8">Thioredoxin peroxidase</fullName>
    </alternativeName>
    <alternativeName>
        <fullName evidence="10">Thioredoxin-dependent peroxiredoxin Bcp</fullName>
    </alternativeName>
</protein>
<comment type="function">
    <text evidence="1">Thiol-specific peroxidase that catalyzes the reduction of hydrogen peroxide and organic hydroperoxides to water and alcohols, respectively. Plays a role in cell protection against oxidative stress by detoxifying peroxides and as sensor of hydrogen peroxide-mediated signaling events.</text>
</comment>
<dbReference type="EC" id="1.11.1.24" evidence="2"/>
<feature type="chain" id="PRO_5046776452" description="thioredoxin-dependent peroxiredoxin" evidence="12">
    <location>
        <begin position="22"/>
        <end position="194"/>
    </location>
</feature>
<evidence type="ECO:0000256" key="6">
    <source>
        <dbReference type="ARBA" id="ARBA00023157"/>
    </source>
</evidence>
<evidence type="ECO:0000256" key="8">
    <source>
        <dbReference type="ARBA" id="ARBA00032824"/>
    </source>
</evidence>
<keyword evidence="7" id="KW-0676">Redox-active center</keyword>
<proteinExistence type="inferred from homology"/>
<dbReference type="PANTHER" id="PTHR42801">
    <property type="entry name" value="THIOREDOXIN-DEPENDENT PEROXIDE REDUCTASE"/>
    <property type="match status" value="1"/>
</dbReference>
<evidence type="ECO:0000259" key="13">
    <source>
        <dbReference type="PROSITE" id="PS51352"/>
    </source>
</evidence>
<reference evidence="14 15" key="1">
    <citation type="submission" date="2020-10" db="EMBL/GenBank/DDBJ databases">
        <title>Mucilaginibacter mali sp. nov., isolated from rhizosphere soil of apple orchard.</title>
        <authorList>
            <person name="Lee J.-S."/>
            <person name="Kim H.S."/>
            <person name="Kim J.-S."/>
        </authorList>
    </citation>
    <scope>NUCLEOTIDE SEQUENCE [LARGE SCALE GENOMIC DNA]</scope>
    <source>
        <strain evidence="14 15">KCTC 23157</strain>
    </source>
</reference>
<dbReference type="CDD" id="cd02970">
    <property type="entry name" value="PRX_like2"/>
    <property type="match status" value="1"/>
</dbReference>
<keyword evidence="3" id="KW-0575">Peroxidase</keyword>
<keyword evidence="5" id="KW-0560">Oxidoreductase</keyword>
<dbReference type="InterPro" id="IPR000866">
    <property type="entry name" value="AhpC/TSA"/>
</dbReference>
<evidence type="ECO:0000256" key="2">
    <source>
        <dbReference type="ARBA" id="ARBA00013017"/>
    </source>
</evidence>
<evidence type="ECO:0000256" key="9">
    <source>
        <dbReference type="ARBA" id="ARBA00038489"/>
    </source>
</evidence>
<sequence>MKKHLFTLLFIFGVALTSAFAQTGLPAGTTAPVFTAKDNAGKTVDLKTLLKKYNSVVLIFYRGEWCPYCNKQMQHMQDSLSLITGKNAYVLAVTPETTDAMVKTVQKTHASFSLVHDEGYKIMKDYKVDYKMDDASVAKYKGYGIDLEKNNGNTDHMLPVPATYIINKSGKIAYAHFDKDFRNRAPISAILAKI</sequence>
<comment type="similarity">
    <text evidence="9">Belongs to the peroxiredoxin family. BCP/PrxQ subfamily.</text>
</comment>
<dbReference type="Pfam" id="PF00578">
    <property type="entry name" value="AhpC-TSA"/>
    <property type="match status" value="1"/>
</dbReference>
<evidence type="ECO:0000256" key="7">
    <source>
        <dbReference type="ARBA" id="ARBA00023284"/>
    </source>
</evidence>
<dbReference type="Gene3D" id="3.40.30.10">
    <property type="entry name" value="Glutaredoxin"/>
    <property type="match status" value="1"/>
</dbReference>
<evidence type="ECO:0000256" key="4">
    <source>
        <dbReference type="ARBA" id="ARBA00022862"/>
    </source>
</evidence>
<keyword evidence="12" id="KW-0732">Signal</keyword>
<evidence type="ECO:0000256" key="12">
    <source>
        <dbReference type="SAM" id="SignalP"/>
    </source>
</evidence>
<dbReference type="InterPro" id="IPR050924">
    <property type="entry name" value="Peroxiredoxin_BCP/PrxQ"/>
</dbReference>
<dbReference type="RefSeq" id="WP_194106772.1">
    <property type="nucleotide sequence ID" value="NZ_JADFFM010000002.1"/>
</dbReference>
<evidence type="ECO:0000256" key="5">
    <source>
        <dbReference type="ARBA" id="ARBA00023002"/>
    </source>
</evidence>
<gene>
    <name evidence="14" type="ORF">IRJ18_13085</name>
</gene>
<feature type="domain" description="Thioredoxin" evidence="13">
    <location>
        <begin position="25"/>
        <end position="194"/>
    </location>
</feature>
<comment type="caution">
    <text evidence="14">The sequence shown here is derived from an EMBL/GenBank/DDBJ whole genome shotgun (WGS) entry which is preliminary data.</text>
</comment>
<name>A0ABR9XJR9_9SPHI</name>
<dbReference type="SUPFAM" id="SSF52833">
    <property type="entry name" value="Thioredoxin-like"/>
    <property type="match status" value="1"/>
</dbReference>
<dbReference type="InterPro" id="IPR036249">
    <property type="entry name" value="Thioredoxin-like_sf"/>
</dbReference>